<feature type="transmembrane region" description="Helical" evidence="1">
    <location>
        <begin position="6"/>
        <end position="23"/>
    </location>
</feature>
<evidence type="ECO:0000313" key="3">
    <source>
        <dbReference type="Proteomes" id="UP000198741"/>
    </source>
</evidence>
<keyword evidence="1" id="KW-0472">Membrane</keyword>
<dbReference type="Proteomes" id="UP000198741">
    <property type="component" value="Chromosome I"/>
</dbReference>
<sequence length="92" mass="9293">MTGAIVLVVLGVALAGVAGMGLARATPGRRLTRRSAGPRTRAAIQLYLGALLVAAVGGTWLHLGVLGVPVAVVPVVLSGAVPILLHNRRFPA</sequence>
<feature type="transmembrane region" description="Helical" evidence="1">
    <location>
        <begin position="44"/>
        <end position="61"/>
    </location>
</feature>
<evidence type="ECO:0000313" key="2">
    <source>
        <dbReference type="EMBL" id="SDP22584.1"/>
    </source>
</evidence>
<name>A0A1H0QZ97_9ACTN</name>
<gene>
    <name evidence="2" type="ORF">SAMN04515671_3324</name>
</gene>
<keyword evidence="3" id="KW-1185">Reference proteome</keyword>
<proteinExistence type="predicted"/>
<keyword evidence="1" id="KW-1133">Transmembrane helix</keyword>
<organism evidence="2 3">
    <name type="scientific">Nakamurella panacisegetis</name>
    <dbReference type="NCBI Taxonomy" id="1090615"/>
    <lineage>
        <taxon>Bacteria</taxon>
        <taxon>Bacillati</taxon>
        <taxon>Actinomycetota</taxon>
        <taxon>Actinomycetes</taxon>
        <taxon>Nakamurellales</taxon>
        <taxon>Nakamurellaceae</taxon>
        <taxon>Nakamurella</taxon>
    </lineage>
</organism>
<dbReference type="AlphaFoldDB" id="A0A1H0QZ97"/>
<feature type="transmembrane region" description="Helical" evidence="1">
    <location>
        <begin position="67"/>
        <end position="85"/>
    </location>
</feature>
<dbReference type="RefSeq" id="WP_090477689.1">
    <property type="nucleotide sequence ID" value="NZ_LT629710.1"/>
</dbReference>
<dbReference type="EMBL" id="LT629710">
    <property type="protein sequence ID" value="SDP22584.1"/>
    <property type="molecule type" value="Genomic_DNA"/>
</dbReference>
<protein>
    <submittedName>
        <fullName evidence="2">Uncharacterized protein</fullName>
    </submittedName>
</protein>
<evidence type="ECO:0000256" key="1">
    <source>
        <dbReference type="SAM" id="Phobius"/>
    </source>
</evidence>
<keyword evidence="1" id="KW-0812">Transmembrane</keyword>
<accession>A0A1H0QZ97</accession>
<reference evidence="2 3" key="1">
    <citation type="submission" date="2016-10" db="EMBL/GenBank/DDBJ databases">
        <authorList>
            <person name="de Groot N.N."/>
        </authorList>
    </citation>
    <scope>NUCLEOTIDE SEQUENCE [LARGE SCALE GENOMIC DNA]</scope>
    <source>
        <strain evidence="3">P4-7,KCTC 19426,CECT 7604</strain>
    </source>
</reference>